<dbReference type="InterPro" id="IPR029000">
    <property type="entry name" value="Cyclophilin-like_dom_sf"/>
</dbReference>
<dbReference type="Proteomes" id="UP000282930">
    <property type="component" value="Chromosome"/>
</dbReference>
<dbReference type="EC" id="3.5.2.9" evidence="5"/>
<dbReference type="EMBL" id="CP034791">
    <property type="protein sequence ID" value="AZT90913.1"/>
    <property type="molecule type" value="Genomic_DNA"/>
</dbReference>
<evidence type="ECO:0000313" key="5">
    <source>
        <dbReference type="EMBL" id="AZT90913.1"/>
    </source>
</evidence>
<keyword evidence="6" id="KW-1185">Reference proteome</keyword>
<dbReference type="InterPro" id="IPR010016">
    <property type="entry name" value="PxpB"/>
</dbReference>
<dbReference type="SUPFAM" id="SSF50891">
    <property type="entry name" value="Cyclophilin-like"/>
    <property type="match status" value="1"/>
</dbReference>
<evidence type="ECO:0000313" key="6">
    <source>
        <dbReference type="Proteomes" id="UP000282930"/>
    </source>
</evidence>
<dbReference type="Pfam" id="PF02682">
    <property type="entry name" value="CT_C_D"/>
    <property type="match status" value="1"/>
</dbReference>
<dbReference type="AlphaFoldDB" id="A0A3T0D774"/>
<dbReference type="GO" id="GO:0005524">
    <property type="term" value="F:ATP binding"/>
    <property type="evidence" value="ECO:0007669"/>
    <property type="project" value="UniProtKB-KW"/>
</dbReference>
<dbReference type="PANTHER" id="PTHR34698">
    <property type="entry name" value="5-OXOPROLINASE SUBUNIT B"/>
    <property type="match status" value="1"/>
</dbReference>
<dbReference type="InterPro" id="IPR003833">
    <property type="entry name" value="CT_C_D"/>
</dbReference>
<dbReference type="RefSeq" id="WP_127352289.1">
    <property type="nucleotide sequence ID" value="NZ_CP034791.1"/>
</dbReference>
<dbReference type="SMART" id="SM00796">
    <property type="entry name" value="AHS1"/>
    <property type="match status" value="1"/>
</dbReference>
<sequence>MYKEPKILVCGDRAIAVEFGDEISKECNESVIRLYKMLQKKNIEGIDSVIPTYRSLLIKYNPLKITYEKLLQIVKEISESKAENQEAVSAKVYEIPVVYGGEFGPDLDFVAKYNNLTAEEVINIHTQPLYKIYMIGFTMGFAYLGGMSERIATPRLEKPRTEVKAGSVGIAGSQTGIYPLSIPGGWRIIGRTPVKLYNPSSQKPFLFEAGDYVKFVRITEEQYYQIENEVKMNVYQVKISDFANHKIF</sequence>
<name>A0A3T0D774_9FIRM</name>
<dbReference type="SUPFAM" id="SSF160467">
    <property type="entry name" value="PH0987 N-terminal domain-like"/>
    <property type="match status" value="1"/>
</dbReference>
<feature type="domain" description="Carboxyltransferase" evidence="4">
    <location>
        <begin position="5"/>
        <end position="207"/>
    </location>
</feature>
<evidence type="ECO:0000259" key="4">
    <source>
        <dbReference type="SMART" id="SM00796"/>
    </source>
</evidence>
<dbReference type="Gene3D" id="3.30.1360.40">
    <property type="match status" value="1"/>
</dbReference>
<evidence type="ECO:0000256" key="3">
    <source>
        <dbReference type="ARBA" id="ARBA00022840"/>
    </source>
</evidence>
<gene>
    <name evidence="5" type="primary">pxpB</name>
    <name evidence="5" type="ORF">ELD05_09810</name>
</gene>
<evidence type="ECO:0000256" key="2">
    <source>
        <dbReference type="ARBA" id="ARBA00022801"/>
    </source>
</evidence>
<keyword evidence="2 5" id="KW-0378">Hydrolase</keyword>
<evidence type="ECO:0000256" key="1">
    <source>
        <dbReference type="ARBA" id="ARBA00022741"/>
    </source>
</evidence>
<accession>A0A3T0D774</accession>
<keyword evidence="3" id="KW-0067">ATP-binding</keyword>
<keyword evidence="1" id="KW-0547">Nucleotide-binding</keyword>
<dbReference type="Gene3D" id="2.40.100.10">
    <property type="entry name" value="Cyclophilin-like"/>
    <property type="match status" value="1"/>
</dbReference>
<protein>
    <submittedName>
        <fullName evidence="5">5-oxoprolinase subunit PxpB</fullName>
        <ecNumber evidence="5">3.5.2.9</ecNumber>
    </submittedName>
</protein>
<dbReference type="NCBIfam" id="TIGR00370">
    <property type="entry name" value="5-oxoprolinase subunit PxpB"/>
    <property type="match status" value="1"/>
</dbReference>
<organism evidence="5 6">
    <name type="scientific">Caldicellulosiruptor changbaiensis</name>
    <dbReference type="NCBI Taxonomy" id="1222016"/>
    <lineage>
        <taxon>Bacteria</taxon>
        <taxon>Bacillati</taxon>
        <taxon>Bacillota</taxon>
        <taxon>Bacillota incertae sedis</taxon>
        <taxon>Caldicellulosiruptorales</taxon>
        <taxon>Caldicellulosiruptoraceae</taxon>
        <taxon>Caldicellulosiruptor</taxon>
    </lineage>
</organism>
<proteinExistence type="predicted"/>
<dbReference type="GO" id="GO:0017168">
    <property type="term" value="F:5-oxoprolinase (ATP-hydrolyzing) activity"/>
    <property type="evidence" value="ECO:0007669"/>
    <property type="project" value="UniProtKB-EC"/>
</dbReference>
<reference evidence="5 6" key="1">
    <citation type="submission" date="2018-12" db="EMBL/GenBank/DDBJ databases">
        <title>Genome sequence from the cellulolytic species, Caldicellulosiruptor changbaiensis.</title>
        <authorList>
            <person name="Blumer-Schuette S.E."/>
            <person name="Mendoza C."/>
        </authorList>
    </citation>
    <scope>NUCLEOTIDE SEQUENCE [LARGE SCALE GENOMIC DNA]</scope>
    <source>
        <strain evidence="5 6">CBS-Z</strain>
    </source>
</reference>
<dbReference type="PANTHER" id="PTHR34698:SF2">
    <property type="entry name" value="5-OXOPROLINASE SUBUNIT B"/>
    <property type="match status" value="1"/>
</dbReference>
<dbReference type="KEGG" id="ccha:ELD05_09810"/>